<dbReference type="OrthoDB" id="4939080at2"/>
<keyword evidence="2" id="KW-0732">Signal</keyword>
<feature type="region of interest" description="Disordered" evidence="1">
    <location>
        <begin position="23"/>
        <end position="51"/>
    </location>
</feature>
<feature type="chain" id="PRO_5039190396" description="LppA-like lipoprotein" evidence="2">
    <location>
        <begin position="24"/>
        <end position="185"/>
    </location>
</feature>
<protein>
    <recommendedName>
        <fullName evidence="5">LppA-like lipoprotein</fullName>
    </recommendedName>
</protein>
<dbReference type="PROSITE" id="PS51257">
    <property type="entry name" value="PROKAR_LIPOPROTEIN"/>
    <property type="match status" value="1"/>
</dbReference>
<organism evidence="3 4">
    <name type="scientific">Paenarthrobacter nitroguajacolicus</name>
    <name type="common">Arthrobacter nitroguajacolicus</name>
    <dbReference type="NCBI Taxonomy" id="211146"/>
    <lineage>
        <taxon>Bacteria</taxon>
        <taxon>Bacillati</taxon>
        <taxon>Actinomycetota</taxon>
        <taxon>Actinomycetes</taxon>
        <taxon>Micrococcales</taxon>
        <taxon>Micrococcaceae</taxon>
        <taxon>Paenarthrobacter</taxon>
    </lineage>
</organism>
<accession>A0A558H4M8</accession>
<evidence type="ECO:0000256" key="1">
    <source>
        <dbReference type="SAM" id="MobiDB-lite"/>
    </source>
</evidence>
<feature type="signal peptide" evidence="2">
    <location>
        <begin position="1"/>
        <end position="23"/>
    </location>
</feature>
<dbReference type="EMBL" id="VNFK01000005">
    <property type="protein sequence ID" value="TVU64076.1"/>
    <property type="molecule type" value="Genomic_DNA"/>
</dbReference>
<reference evidence="3 4" key="1">
    <citation type="submission" date="2019-07" db="EMBL/GenBank/DDBJ databases">
        <title>Diversity of Bacteria from Kongsfjorden, Arctic.</title>
        <authorList>
            <person name="Yu Y."/>
        </authorList>
    </citation>
    <scope>NUCLEOTIDE SEQUENCE [LARGE SCALE GENOMIC DNA]</scope>
    <source>
        <strain evidence="3 4">SM1928</strain>
    </source>
</reference>
<gene>
    <name evidence="3" type="ORF">FQP90_08800</name>
</gene>
<sequence>MNRRMHRKPWALAAALLVGAVAAGCGSTPDGPTREPSSPPPVTASPAPLAESKAKYDSLRADLVAALEQQMPDITWSVDDPARMSRTQDGRCVFSPQSMKSSADIVERSRNFEEVFTAADPVLKKHGFPAFDGTDPVPGGWVVARSTDSVGATVTIQSKSPAFLDVTVPVASETCDSDELSQGDK</sequence>
<evidence type="ECO:0008006" key="5">
    <source>
        <dbReference type="Google" id="ProtNLM"/>
    </source>
</evidence>
<evidence type="ECO:0000313" key="3">
    <source>
        <dbReference type="EMBL" id="TVU64076.1"/>
    </source>
</evidence>
<evidence type="ECO:0000313" key="4">
    <source>
        <dbReference type="Proteomes" id="UP000316500"/>
    </source>
</evidence>
<dbReference type="AlphaFoldDB" id="A0A558H4M8"/>
<evidence type="ECO:0000256" key="2">
    <source>
        <dbReference type="SAM" id="SignalP"/>
    </source>
</evidence>
<name>A0A558H4M8_PAENT</name>
<dbReference type="Proteomes" id="UP000316500">
    <property type="component" value="Unassembled WGS sequence"/>
</dbReference>
<proteinExistence type="predicted"/>
<comment type="caution">
    <text evidence="3">The sequence shown here is derived from an EMBL/GenBank/DDBJ whole genome shotgun (WGS) entry which is preliminary data.</text>
</comment>